<comment type="caution">
    <text evidence="2">The sequence shown here is derived from an EMBL/GenBank/DDBJ whole genome shotgun (WGS) entry which is preliminary data.</text>
</comment>
<evidence type="ECO:0000256" key="1">
    <source>
        <dbReference type="SAM" id="SignalP"/>
    </source>
</evidence>
<feature type="chain" id="PRO_5041956340" evidence="1">
    <location>
        <begin position="19"/>
        <end position="89"/>
    </location>
</feature>
<name>A0AAE3Y7R4_9FLAO</name>
<sequence length="89" mass="9716">MKKIMLTVLLTTSALLFAKNETPNKKEESGKVAKTVLVAKKTIETDAQQQKPIAIGKERELTTEELCIIELALGPVLAGPAYHCLQLNP</sequence>
<dbReference type="RefSeq" id="WP_309946069.1">
    <property type="nucleotide sequence ID" value="NZ_JAVDQY010000002.1"/>
</dbReference>
<organism evidence="2 3">
    <name type="scientific">Chryseobacterium rhizosphaerae</name>
    <dbReference type="NCBI Taxonomy" id="395937"/>
    <lineage>
        <taxon>Bacteria</taxon>
        <taxon>Pseudomonadati</taxon>
        <taxon>Bacteroidota</taxon>
        <taxon>Flavobacteriia</taxon>
        <taxon>Flavobacteriales</taxon>
        <taxon>Weeksellaceae</taxon>
        <taxon>Chryseobacterium group</taxon>
        <taxon>Chryseobacterium</taxon>
    </lineage>
</organism>
<keyword evidence="1" id="KW-0732">Signal</keyword>
<dbReference type="AlphaFoldDB" id="A0AAE3Y7R4"/>
<feature type="signal peptide" evidence="1">
    <location>
        <begin position="1"/>
        <end position="18"/>
    </location>
</feature>
<reference evidence="2" key="1">
    <citation type="submission" date="2023-07" db="EMBL/GenBank/DDBJ databases">
        <title>Sorghum-associated microbial communities from plants grown in Nebraska, USA.</title>
        <authorList>
            <person name="Schachtman D."/>
        </authorList>
    </citation>
    <scope>NUCLEOTIDE SEQUENCE</scope>
    <source>
        <strain evidence="2">DS2360</strain>
    </source>
</reference>
<accession>A0AAE3Y7R4</accession>
<dbReference type="Proteomes" id="UP001184861">
    <property type="component" value="Unassembled WGS sequence"/>
</dbReference>
<gene>
    <name evidence="2" type="ORF">J2787_001964</name>
</gene>
<dbReference type="EMBL" id="JAVDQY010000002">
    <property type="protein sequence ID" value="MDR6526584.1"/>
    <property type="molecule type" value="Genomic_DNA"/>
</dbReference>
<protein>
    <submittedName>
        <fullName evidence="2">Uncharacterized protein</fullName>
    </submittedName>
</protein>
<proteinExistence type="predicted"/>
<evidence type="ECO:0000313" key="3">
    <source>
        <dbReference type="Proteomes" id="UP001184861"/>
    </source>
</evidence>
<evidence type="ECO:0000313" key="2">
    <source>
        <dbReference type="EMBL" id="MDR6526584.1"/>
    </source>
</evidence>